<keyword evidence="3" id="KW-1185">Reference proteome</keyword>
<accession>A0ABV4P3B9</accession>
<organism evidence="2 3">
    <name type="scientific">Microbulbifer epialgicus</name>
    <dbReference type="NCBI Taxonomy" id="393907"/>
    <lineage>
        <taxon>Bacteria</taxon>
        <taxon>Pseudomonadati</taxon>
        <taxon>Pseudomonadota</taxon>
        <taxon>Gammaproteobacteria</taxon>
        <taxon>Cellvibrionales</taxon>
        <taxon>Microbulbiferaceae</taxon>
        <taxon>Microbulbifer</taxon>
    </lineage>
</organism>
<feature type="transmembrane region" description="Helical" evidence="1">
    <location>
        <begin position="235"/>
        <end position="255"/>
    </location>
</feature>
<evidence type="ECO:0000313" key="2">
    <source>
        <dbReference type="EMBL" id="MFA0812834.1"/>
    </source>
</evidence>
<feature type="transmembrane region" description="Helical" evidence="1">
    <location>
        <begin position="436"/>
        <end position="457"/>
    </location>
</feature>
<gene>
    <name evidence="2" type="ORF">ACCI49_18130</name>
</gene>
<feature type="transmembrane region" description="Helical" evidence="1">
    <location>
        <begin position="146"/>
        <end position="165"/>
    </location>
</feature>
<feature type="transmembrane region" description="Helical" evidence="1">
    <location>
        <begin position="402"/>
        <end position="424"/>
    </location>
</feature>
<comment type="caution">
    <text evidence="2">The sequence shown here is derived from an EMBL/GenBank/DDBJ whole genome shotgun (WGS) entry which is preliminary data.</text>
</comment>
<feature type="transmembrane region" description="Helical" evidence="1">
    <location>
        <begin position="12"/>
        <end position="33"/>
    </location>
</feature>
<sequence>MLGTRVINELQLCLRQPLSWILTMLAGVFGFFVGRGIRVNQAELFSDPHLLKLVGVLCMLAQPWAACLLAGFALYRADTYKMHDLTLVTPLSRARQQVTQVVSLCLLLSLLGVLAALGLLVGLMSFADKLPDVLDLLSTAVKLQAFQLLIGLPATLLFVSAFWWLRNLSPSLMLVYFCGLLWFISYTMLASVSGSPLMASSQTPAPWLVCLMGYLDWFALTALMTKEPDLALIGVNRAMVILTAFAMSSVAFRLAKQHIDSCSKSIQKLPIRQRKTTGSTLFVFTGVKPQGFLQFITLIRLQCTQLFKLPVLWLVGLIWCCVIIGETYPSLNHAEPGALLVGSSKDAINRFMWDITPLFGSILLLYFSDWLTRRDQQLNIAGIVNALPLSPAVGLSSRVSSLLTLLLVLLLLAVLASILCQWLKQSPISLLEYGRYVLYSGIPLAALGIVFLAIQACISSRISAVMLCVLLLILRFTPLAALFDLHHPLLRPFETPLEPTGGYLGYQTNLDGFWAFTRFWALLAALLLSAAILINSQWRKINIQKLYSPALLAVVSFTIFLVYQGIAIQTALSVNGQSLAPGQRAAMLTQYEKKFRSFSELPMPVITSIDTEVDFFPQQRQVRINGQYHLENTHSQPIETLLIGEYWQTRLSQISLNVEASMEYNSELGQRIYQLVTPLQSGQSLTLDFSLVLAQNGFMAMPTHKMLTQEFNYLRSIPYFPVIGYQSKRELDSEDSRRQFGLPLKPQKSVEEALELRDKSGDGYNWVLMDTQISTPLGYQSFTQGEIANSWQQGNRQYHRFVTHQPIRNLQGFIAAPLKVQSRHLDGVKLQVAFLPQHRTNVGMTLDVMAQTVNFLSTHIAPFNGSTLTLVEKPDNGPTGYALPHLLLIGSRVGFRALQDKEMPFSQAYRRVVHETAHQWFGHWFGNGIEQDRAFLVESIVKYIELVILERYVGRPAMEGLIAYERERYQRVENHNRQPTLSLLSAESPHDRYSRATLAFARLRQAIGDTPILAALAELGKQHGYPGSPASSLDFVETLVGKAPAQRELIETLFIRPVPVNVWINELAIEQI</sequence>
<feature type="transmembrane region" description="Helical" evidence="1">
    <location>
        <begin position="101"/>
        <end position="126"/>
    </location>
</feature>
<feature type="transmembrane region" description="Helical" evidence="1">
    <location>
        <begin position="464"/>
        <end position="483"/>
    </location>
</feature>
<evidence type="ECO:0000256" key="1">
    <source>
        <dbReference type="SAM" id="Phobius"/>
    </source>
</evidence>
<feature type="transmembrane region" description="Helical" evidence="1">
    <location>
        <begin position="311"/>
        <end position="331"/>
    </location>
</feature>
<protein>
    <recommendedName>
        <fullName evidence="4">Peptidase M1 membrane alanine aminopeptidase domain-containing protein</fullName>
    </recommendedName>
</protein>
<dbReference type="InterPro" id="IPR027268">
    <property type="entry name" value="Peptidase_M4/M1_CTD_sf"/>
</dbReference>
<dbReference type="RefSeq" id="WP_371840564.1">
    <property type="nucleotide sequence ID" value="NZ_JBGMEK010000056.1"/>
</dbReference>
<evidence type="ECO:0008006" key="4">
    <source>
        <dbReference type="Google" id="ProtNLM"/>
    </source>
</evidence>
<proteinExistence type="predicted"/>
<feature type="transmembrane region" description="Helical" evidence="1">
    <location>
        <begin position="513"/>
        <end position="534"/>
    </location>
</feature>
<reference evidence="2 3" key="1">
    <citation type="submission" date="2024-08" db="EMBL/GenBank/DDBJ databases">
        <authorList>
            <person name="Ishaq N."/>
        </authorList>
    </citation>
    <scope>NUCLEOTIDE SEQUENCE [LARGE SCALE GENOMIC DNA]</scope>
    <source>
        <strain evidence="2 3">DSM 18651</strain>
    </source>
</reference>
<evidence type="ECO:0000313" key="3">
    <source>
        <dbReference type="Proteomes" id="UP001569428"/>
    </source>
</evidence>
<keyword evidence="1" id="KW-0472">Membrane</keyword>
<feature type="transmembrane region" description="Helical" evidence="1">
    <location>
        <begin position="172"/>
        <end position="193"/>
    </location>
</feature>
<dbReference type="EMBL" id="JBGMEK010000056">
    <property type="protein sequence ID" value="MFA0812834.1"/>
    <property type="molecule type" value="Genomic_DNA"/>
</dbReference>
<dbReference type="SUPFAM" id="SSF55486">
    <property type="entry name" value="Metalloproteases ('zincins'), catalytic domain"/>
    <property type="match status" value="1"/>
</dbReference>
<dbReference type="Proteomes" id="UP001569428">
    <property type="component" value="Unassembled WGS sequence"/>
</dbReference>
<name>A0ABV4P3B9_9GAMM</name>
<keyword evidence="1" id="KW-1133">Transmembrane helix</keyword>
<dbReference type="Gene3D" id="1.10.390.10">
    <property type="entry name" value="Neutral Protease Domain 2"/>
    <property type="match status" value="1"/>
</dbReference>
<feature type="transmembrane region" description="Helical" evidence="1">
    <location>
        <begin position="351"/>
        <end position="368"/>
    </location>
</feature>
<feature type="transmembrane region" description="Helical" evidence="1">
    <location>
        <begin position="53"/>
        <end position="75"/>
    </location>
</feature>
<keyword evidence="1" id="KW-0812">Transmembrane</keyword>
<feature type="transmembrane region" description="Helical" evidence="1">
    <location>
        <begin position="546"/>
        <end position="566"/>
    </location>
</feature>